<dbReference type="OMA" id="MQLHDIS"/>
<feature type="compositionally biased region" description="Low complexity" evidence="5">
    <location>
        <begin position="303"/>
        <end position="312"/>
    </location>
</feature>
<reference evidence="6" key="1">
    <citation type="submission" date="2016-04" db="EMBL/GenBank/DDBJ databases">
        <authorList>
            <person name="Evans L.H."/>
            <person name="Alamgir A."/>
            <person name="Owens N."/>
            <person name="Weber N.D."/>
            <person name="Virtaneva K."/>
            <person name="Barbian K."/>
            <person name="Babar A."/>
            <person name="Rosenke K."/>
        </authorList>
    </citation>
    <scope>NUCLEOTIDE SEQUENCE [LARGE SCALE GENOMIC DNA]</scope>
    <source>
        <strain evidence="6">CBS 101.48</strain>
    </source>
</reference>
<evidence type="ECO:0000313" key="6">
    <source>
        <dbReference type="EMBL" id="SAM07674.1"/>
    </source>
</evidence>
<keyword evidence="4" id="KW-0175">Coiled coil</keyword>
<gene>
    <name evidence="6" type="primary">ABSGL_13317.1 scaffold 13659</name>
</gene>
<keyword evidence="1" id="KW-0677">Repeat</keyword>
<evidence type="ECO:0000256" key="2">
    <source>
        <dbReference type="ARBA" id="ARBA00023043"/>
    </source>
</evidence>
<dbReference type="Gene3D" id="1.25.40.20">
    <property type="entry name" value="Ankyrin repeat-containing domain"/>
    <property type="match status" value="1"/>
</dbReference>
<feature type="region of interest" description="Disordered" evidence="5">
    <location>
        <begin position="153"/>
        <end position="316"/>
    </location>
</feature>
<dbReference type="PANTHER" id="PTHR24161">
    <property type="entry name" value="ANK_REP_REGION DOMAIN-CONTAINING PROTEIN-RELATED"/>
    <property type="match status" value="1"/>
</dbReference>
<accession>A0A168S1D9</accession>
<proteinExistence type="predicted"/>
<dbReference type="SMART" id="SM00248">
    <property type="entry name" value="ANK"/>
    <property type="match status" value="6"/>
</dbReference>
<dbReference type="InterPro" id="IPR027267">
    <property type="entry name" value="AH/BAR_dom_sf"/>
</dbReference>
<feature type="compositionally biased region" description="Pro residues" evidence="5">
    <location>
        <begin position="163"/>
        <end position="181"/>
    </location>
</feature>
<dbReference type="InParanoid" id="A0A168S1D9"/>
<name>A0A168S1D9_ABSGL</name>
<sequence length="615" mass="66521">MPSTPIYTTMTTTTTTDAANRHLQRVNEEQPLNPRECLLGLLDQVDDKNLHQVLKIELKRLLNDHDRLVHMLQQRSQLLENEHIDMKNALDAMQQRHEKAVREMQFFKKKYEKLSNDMTTGATGGIPPTPTTTISTSHRSISSFSYGSEFSGESAAAYHPGGGLPPPPPPILPSSPPPPIPEDAYDLRHKPLVLSSSRSNSSSSSSQHHHHPPPPLPIDSPSHELRRPRQNSSATSTTTSSDTQSIHSNGNKSSSSDKHNSIGSNGKSSWQHLRHPPASPTTTSSSSSGGSSTHGVPMTPVRSTTTTSGYTGHSLIQQRRVDPLSFGGADGLWDTIAKSKGSDVTVEKIISNFLRRGGSPNTAKQQPSSSSQIVKSGYGLIHALIVTKAAGSLDLLLQQGANPNVMTLSTIEEDKVTPCYLAAKSGWLPGLQKLVQAGGDLLAVGGPKGKTVLHVAAEYCHAAVVEYIVQVTRGELNTQVDANGATVLHYACASGHTDLVSLLARTCQLPVLQPDDHGELPLHWAVRAGRLEVVTLLIERFGVDCNSYVPRKVPTPLDLAKSAGHRRLVDYLKGLGALSSKKMDKRREEELASKVPKHFESTLAKHGLFADADHF</sequence>
<organism evidence="6">
    <name type="scientific">Absidia glauca</name>
    <name type="common">Pin mould</name>
    <dbReference type="NCBI Taxonomy" id="4829"/>
    <lineage>
        <taxon>Eukaryota</taxon>
        <taxon>Fungi</taxon>
        <taxon>Fungi incertae sedis</taxon>
        <taxon>Mucoromycota</taxon>
        <taxon>Mucoromycotina</taxon>
        <taxon>Mucoromycetes</taxon>
        <taxon>Mucorales</taxon>
        <taxon>Cunninghamellaceae</taxon>
        <taxon>Absidia</taxon>
    </lineage>
</organism>
<feature type="compositionally biased region" description="Low complexity" evidence="5">
    <location>
        <begin position="281"/>
        <end position="293"/>
    </location>
</feature>
<dbReference type="SUPFAM" id="SSF48403">
    <property type="entry name" value="Ankyrin repeat"/>
    <property type="match status" value="1"/>
</dbReference>
<dbReference type="InterPro" id="IPR036770">
    <property type="entry name" value="Ankyrin_rpt-contain_sf"/>
</dbReference>
<feature type="repeat" description="ANK" evidence="3">
    <location>
        <begin position="483"/>
        <end position="503"/>
    </location>
</feature>
<dbReference type="PROSITE" id="PS50297">
    <property type="entry name" value="ANK_REP_REGION"/>
    <property type="match status" value="2"/>
</dbReference>
<feature type="compositionally biased region" description="Low complexity" evidence="5">
    <location>
        <begin position="232"/>
        <end position="254"/>
    </location>
</feature>
<feature type="coiled-coil region" evidence="4">
    <location>
        <begin position="62"/>
        <end position="117"/>
    </location>
</feature>
<dbReference type="OrthoDB" id="426293at2759"/>
<evidence type="ECO:0000313" key="7">
    <source>
        <dbReference type="Proteomes" id="UP000078561"/>
    </source>
</evidence>
<evidence type="ECO:0000256" key="3">
    <source>
        <dbReference type="PROSITE-ProRule" id="PRU00023"/>
    </source>
</evidence>
<dbReference type="SUPFAM" id="SSF103657">
    <property type="entry name" value="BAR/IMD domain-like"/>
    <property type="match status" value="1"/>
</dbReference>
<dbReference type="PANTHER" id="PTHR24161:SF124">
    <property type="entry name" value="TRANSIENT RECEPTOR POTENTIAL CHANNEL PYREXIA"/>
    <property type="match status" value="1"/>
</dbReference>
<dbReference type="Proteomes" id="UP000078561">
    <property type="component" value="Unassembled WGS sequence"/>
</dbReference>
<keyword evidence="7" id="KW-1185">Reference proteome</keyword>
<evidence type="ECO:0000256" key="4">
    <source>
        <dbReference type="SAM" id="Coils"/>
    </source>
</evidence>
<keyword evidence="2 3" id="KW-0040">ANK repeat</keyword>
<feature type="region of interest" description="Disordered" evidence="5">
    <location>
        <begin position="117"/>
        <end position="138"/>
    </location>
</feature>
<dbReference type="AlphaFoldDB" id="A0A168S1D9"/>
<evidence type="ECO:0000256" key="1">
    <source>
        <dbReference type="ARBA" id="ARBA00022737"/>
    </source>
</evidence>
<feature type="repeat" description="ANK" evidence="3">
    <location>
        <begin position="517"/>
        <end position="540"/>
    </location>
</feature>
<feature type="compositionally biased region" description="Low complexity" evidence="5">
    <location>
        <begin position="195"/>
        <end position="206"/>
    </location>
</feature>
<dbReference type="Pfam" id="PF12796">
    <property type="entry name" value="Ank_2"/>
    <property type="match status" value="2"/>
</dbReference>
<dbReference type="STRING" id="4829.A0A168S1D9"/>
<dbReference type="PROSITE" id="PS50088">
    <property type="entry name" value="ANK_REPEAT"/>
    <property type="match status" value="2"/>
</dbReference>
<evidence type="ECO:0000256" key="5">
    <source>
        <dbReference type="SAM" id="MobiDB-lite"/>
    </source>
</evidence>
<dbReference type="EMBL" id="LT554760">
    <property type="protein sequence ID" value="SAM07674.1"/>
    <property type="molecule type" value="Genomic_DNA"/>
</dbReference>
<dbReference type="InterPro" id="IPR002110">
    <property type="entry name" value="Ankyrin_rpt"/>
</dbReference>
<protein>
    <submittedName>
        <fullName evidence="6">Uncharacterized protein</fullName>
    </submittedName>
</protein>